<accession>A0AAW2UAQ4</accession>
<dbReference type="PANTHER" id="PTHR11439">
    <property type="entry name" value="GAG-POL-RELATED RETROTRANSPOSON"/>
    <property type="match status" value="1"/>
</dbReference>
<dbReference type="AlphaFoldDB" id="A0AAW2UAQ4"/>
<gene>
    <name evidence="1" type="ORF">Sradi_1590500</name>
</gene>
<name>A0AAW2UAQ4_SESRA</name>
<reference evidence="1" key="1">
    <citation type="submission" date="2020-06" db="EMBL/GenBank/DDBJ databases">
        <authorList>
            <person name="Li T."/>
            <person name="Hu X."/>
            <person name="Zhang T."/>
            <person name="Song X."/>
            <person name="Zhang H."/>
            <person name="Dai N."/>
            <person name="Sheng W."/>
            <person name="Hou X."/>
            <person name="Wei L."/>
        </authorList>
    </citation>
    <scope>NUCLEOTIDE SEQUENCE</scope>
    <source>
        <strain evidence="1">G02</strain>
        <tissue evidence="1">Leaf</tissue>
    </source>
</reference>
<evidence type="ECO:0000313" key="1">
    <source>
        <dbReference type="EMBL" id="KAL0413888.1"/>
    </source>
</evidence>
<reference evidence="1" key="2">
    <citation type="journal article" date="2024" name="Plant">
        <title>Genomic evolution and insights into agronomic trait innovations of Sesamum species.</title>
        <authorList>
            <person name="Miao H."/>
            <person name="Wang L."/>
            <person name="Qu L."/>
            <person name="Liu H."/>
            <person name="Sun Y."/>
            <person name="Le M."/>
            <person name="Wang Q."/>
            <person name="Wei S."/>
            <person name="Zheng Y."/>
            <person name="Lin W."/>
            <person name="Duan Y."/>
            <person name="Cao H."/>
            <person name="Xiong S."/>
            <person name="Wang X."/>
            <person name="Wei L."/>
            <person name="Li C."/>
            <person name="Ma Q."/>
            <person name="Ju M."/>
            <person name="Zhao R."/>
            <person name="Li G."/>
            <person name="Mu C."/>
            <person name="Tian Q."/>
            <person name="Mei H."/>
            <person name="Zhang T."/>
            <person name="Gao T."/>
            <person name="Zhang H."/>
        </authorList>
    </citation>
    <scope>NUCLEOTIDE SEQUENCE</scope>
    <source>
        <strain evidence="1">G02</strain>
    </source>
</reference>
<organism evidence="1">
    <name type="scientific">Sesamum radiatum</name>
    <name type="common">Black benniseed</name>
    <dbReference type="NCBI Taxonomy" id="300843"/>
    <lineage>
        <taxon>Eukaryota</taxon>
        <taxon>Viridiplantae</taxon>
        <taxon>Streptophyta</taxon>
        <taxon>Embryophyta</taxon>
        <taxon>Tracheophyta</taxon>
        <taxon>Spermatophyta</taxon>
        <taxon>Magnoliopsida</taxon>
        <taxon>eudicotyledons</taxon>
        <taxon>Gunneridae</taxon>
        <taxon>Pentapetalae</taxon>
        <taxon>asterids</taxon>
        <taxon>lamiids</taxon>
        <taxon>Lamiales</taxon>
        <taxon>Pedaliaceae</taxon>
        <taxon>Sesamum</taxon>
    </lineage>
</organism>
<protein>
    <submittedName>
        <fullName evidence="1">Retrovirus-related Pol polyprotein from transposon RE2</fullName>
    </submittedName>
</protein>
<dbReference type="CDD" id="cd09272">
    <property type="entry name" value="RNase_HI_RT_Ty1"/>
    <property type="match status" value="1"/>
</dbReference>
<dbReference type="EMBL" id="JACGWJ010000006">
    <property type="protein sequence ID" value="KAL0413888.1"/>
    <property type="molecule type" value="Genomic_DNA"/>
</dbReference>
<sequence length="139" mass="15194">MAATTCELRWVSYILKDLGIPVSQPVDLFCDNKAPLHILANLVFHECTKHIELHCHLVWDAYKEGFLAPSHVRSSDQLADLFTKVLPLKVCVRLLSKLSLVSMAPSPTCGGAVEFHVVADGLETEGEGTSHLAELSDKG</sequence>
<proteinExistence type="predicted"/>
<comment type="caution">
    <text evidence="1">The sequence shown here is derived from an EMBL/GenBank/DDBJ whole genome shotgun (WGS) entry which is preliminary data.</text>
</comment>
<dbReference type="PANTHER" id="PTHR11439:SF511">
    <property type="match status" value="1"/>
</dbReference>